<keyword evidence="10" id="KW-1185">Reference proteome</keyword>
<dbReference type="GO" id="GO:0051536">
    <property type="term" value="F:iron-sulfur cluster binding"/>
    <property type="evidence" value="ECO:0007669"/>
    <property type="project" value="UniProtKB-KW"/>
</dbReference>
<dbReference type="InterPro" id="IPR013785">
    <property type="entry name" value="Aldolase_TIM"/>
</dbReference>
<evidence type="ECO:0000313" key="9">
    <source>
        <dbReference type="EMBL" id="SIT56160.1"/>
    </source>
</evidence>
<dbReference type="InterPro" id="IPR007197">
    <property type="entry name" value="rSAM"/>
</dbReference>
<dbReference type="AlphaFoldDB" id="A0A1R3VCQ1"/>
<dbReference type="STRING" id="1631249.BQ8794_260016"/>
<dbReference type="InterPro" id="IPR058240">
    <property type="entry name" value="rSAM_sf"/>
</dbReference>
<dbReference type="PANTHER" id="PTHR43273:SF3">
    <property type="entry name" value="ANAEROBIC SULFATASE-MATURATING ENZYME HOMOLOG ASLB-RELATED"/>
    <property type="match status" value="1"/>
</dbReference>
<dbReference type="GO" id="GO:0016491">
    <property type="term" value="F:oxidoreductase activity"/>
    <property type="evidence" value="ECO:0007669"/>
    <property type="project" value="InterPro"/>
</dbReference>
<evidence type="ECO:0000256" key="7">
    <source>
        <dbReference type="SAM" id="MobiDB-lite"/>
    </source>
</evidence>
<dbReference type="GO" id="GO:0046872">
    <property type="term" value="F:metal ion binding"/>
    <property type="evidence" value="ECO:0007669"/>
    <property type="project" value="UniProtKB-KW"/>
</dbReference>
<evidence type="ECO:0000256" key="5">
    <source>
        <dbReference type="ARBA" id="ARBA00023014"/>
    </source>
</evidence>
<dbReference type="InterPro" id="IPR023867">
    <property type="entry name" value="Sulphatase_maturase_rSAM"/>
</dbReference>
<dbReference type="EMBL" id="FTPD01000019">
    <property type="protein sequence ID" value="SIT56160.1"/>
    <property type="molecule type" value="Genomic_DNA"/>
</dbReference>
<dbReference type="SFLD" id="SFLDS00029">
    <property type="entry name" value="Radical_SAM"/>
    <property type="match status" value="1"/>
</dbReference>
<dbReference type="PANTHER" id="PTHR43273">
    <property type="entry name" value="ANAEROBIC SULFATASE-MATURATING ENZYME HOMOLOG ASLB-RELATED"/>
    <property type="match status" value="1"/>
</dbReference>
<evidence type="ECO:0000256" key="4">
    <source>
        <dbReference type="ARBA" id="ARBA00023004"/>
    </source>
</evidence>
<accession>A0A1R3VCQ1</accession>
<sequence length="489" mass="54576">MTLVPSRYNFVVQDDGARTALFNTLTGGLMMLEGRDAIELGAVLLQTGLRLSGDEFPSDLLARLRGGGYLVAEASDEIAEIRERFWRARGEAPVVITITTTMDCNLACYYCYEERSASRLKTDDVEKLVTLGLDRVAASRRPALHVDWYGGEPLLNPEFIETASVALQEACAARGIAYVSSIISNGSLWPDDVERFITRHRVRQVQISFDGLKAHHDKRRRYRRLHRQKDGGEQPSSFERAVALVDRLVKCVRVDVRYNTDRENLEDMLPFLDFARDRGWFDADFPAVFQPARLAAYSQSSSFMRRLELTIAEFDDAREKVRNKLSGVASVEESEIPDGFPYPKTSVCAALANNSAVLGAEGSIYRCGLQVGEQGRAVGSLHDKNAPPSAQSASQLPGSNDSEWWQSFDPTKQPTCSSCSFLPICWGGCPKKHLEQDQHALREQGRYWRTNLPRLIAQAAGFASSPVLAEFSESLQFRMSNDSVDGRRC</sequence>
<keyword evidence="4" id="KW-0408">Iron</keyword>
<keyword evidence="5" id="KW-0411">Iron-sulfur</keyword>
<dbReference type="PROSITE" id="PS51918">
    <property type="entry name" value="RADICAL_SAM"/>
    <property type="match status" value="1"/>
</dbReference>
<proteinExistence type="inferred from homology"/>
<dbReference type="SUPFAM" id="SSF102114">
    <property type="entry name" value="Radical SAM enzymes"/>
    <property type="match status" value="1"/>
</dbReference>
<evidence type="ECO:0000259" key="8">
    <source>
        <dbReference type="PROSITE" id="PS51918"/>
    </source>
</evidence>
<name>A0A1R3VCQ1_9HYPH</name>
<dbReference type="RefSeq" id="WP_077379166.1">
    <property type="nucleotide sequence ID" value="NZ_FTPD01000019.1"/>
</dbReference>
<dbReference type="UniPathway" id="UPA00782"/>
<evidence type="ECO:0000256" key="6">
    <source>
        <dbReference type="ARBA" id="ARBA00023601"/>
    </source>
</evidence>
<feature type="region of interest" description="Disordered" evidence="7">
    <location>
        <begin position="379"/>
        <end position="404"/>
    </location>
</feature>
<organism evidence="9 10">
    <name type="scientific">Mesorhizobium prunaredense</name>
    <dbReference type="NCBI Taxonomy" id="1631249"/>
    <lineage>
        <taxon>Bacteria</taxon>
        <taxon>Pseudomonadati</taxon>
        <taxon>Pseudomonadota</taxon>
        <taxon>Alphaproteobacteria</taxon>
        <taxon>Hyphomicrobiales</taxon>
        <taxon>Phyllobacteriaceae</taxon>
        <taxon>Mesorhizobium</taxon>
    </lineage>
</organism>
<keyword evidence="2" id="KW-0949">S-adenosyl-L-methionine</keyword>
<feature type="compositionally biased region" description="Polar residues" evidence="7">
    <location>
        <begin position="388"/>
        <end position="404"/>
    </location>
</feature>
<feature type="domain" description="Radical SAM core" evidence="8">
    <location>
        <begin position="88"/>
        <end position="329"/>
    </location>
</feature>
<evidence type="ECO:0000256" key="2">
    <source>
        <dbReference type="ARBA" id="ARBA00022691"/>
    </source>
</evidence>
<dbReference type="InterPro" id="IPR023885">
    <property type="entry name" value="4Fe4S-binding_SPASM_dom"/>
</dbReference>
<dbReference type="Gene3D" id="3.20.20.70">
    <property type="entry name" value="Aldolase class I"/>
    <property type="match status" value="1"/>
</dbReference>
<dbReference type="SFLD" id="SFLDG01067">
    <property type="entry name" value="SPASM/twitch_domain_containing"/>
    <property type="match status" value="1"/>
</dbReference>
<comment type="cofactor">
    <cofactor evidence="1">
        <name>[4Fe-4S] cluster</name>
        <dbReference type="ChEBI" id="CHEBI:49883"/>
    </cofactor>
</comment>
<evidence type="ECO:0000256" key="3">
    <source>
        <dbReference type="ARBA" id="ARBA00022723"/>
    </source>
</evidence>
<evidence type="ECO:0000256" key="1">
    <source>
        <dbReference type="ARBA" id="ARBA00001966"/>
    </source>
</evidence>
<dbReference type="Proteomes" id="UP000188388">
    <property type="component" value="Unassembled WGS sequence"/>
</dbReference>
<reference evidence="10" key="1">
    <citation type="submission" date="2017-01" db="EMBL/GenBank/DDBJ databases">
        <authorList>
            <person name="Brunel B."/>
        </authorList>
    </citation>
    <scope>NUCLEOTIDE SEQUENCE [LARGE SCALE GENOMIC DNA]</scope>
</reference>
<dbReference type="CDD" id="cd01335">
    <property type="entry name" value="Radical_SAM"/>
    <property type="match status" value="1"/>
</dbReference>
<dbReference type="Pfam" id="PF04055">
    <property type="entry name" value="Radical_SAM"/>
    <property type="match status" value="1"/>
</dbReference>
<evidence type="ECO:0000313" key="10">
    <source>
        <dbReference type="Proteomes" id="UP000188388"/>
    </source>
</evidence>
<protein>
    <recommendedName>
        <fullName evidence="8">Radical SAM core domain-containing protein</fullName>
    </recommendedName>
</protein>
<gene>
    <name evidence="9" type="ORF">BQ8794_260016</name>
</gene>
<dbReference type="NCBIfam" id="TIGR04085">
    <property type="entry name" value="rSAM_more_4Fe4S"/>
    <property type="match status" value="1"/>
</dbReference>
<comment type="similarity">
    <text evidence="6">Belongs to the radical SAM superfamily. Anaerobic sulfatase-maturating enzyme family.</text>
</comment>
<keyword evidence="3" id="KW-0479">Metal-binding</keyword>